<protein>
    <submittedName>
        <fullName evidence="1">Uncharacterized protein</fullName>
    </submittedName>
</protein>
<name>A0ABD1SAR4_9LAMI</name>
<keyword evidence="2" id="KW-1185">Reference proteome</keyword>
<comment type="caution">
    <text evidence="1">The sequence shown here is derived from an EMBL/GenBank/DDBJ whole genome shotgun (WGS) entry which is preliminary data.</text>
</comment>
<organism evidence="1 2">
    <name type="scientific">Abeliophyllum distichum</name>
    <dbReference type="NCBI Taxonomy" id="126358"/>
    <lineage>
        <taxon>Eukaryota</taxon>
        <taxon>Viridiplantae</taxon>
        <taxon>Streptophyta</taxon>
        <taxon>Embryophyta</taxon>
        <taxon>Tracheophyta</taxon>
        <taxon>Spermatophyta</taxon>
        <taxon>Magnoliopsida</taxon>
        <taxon>eudicotyledons</taxon>
        <taxon>Gunneridae</taxon>
        <taxon>Pentapetalae</taxon>
        <taxon>asterids</taxon>
        <taxon>lamiids</taxon>
        <taxon>Lamiales</taxon>
        <taxon>Oleaceae</taxon>
        <taxon>Forsythieae</taxon>
        <taxon>Abeliophyllum</taxon>
    </lineage>
</organism>
<gene>
    <name evidence="1" type="ORF">Adt_22829</name>
</gene>
<proteinExistence type="predicted"/>
<accession>A0ABD1SAR4</accession>
<dbReference type="AlphaFoldDB" id="A0ABD1SAR4"/>
<dbReference type="Proteomes" id="UP001604336">
    <property type="component" value="Unassembled WGS sequence"/>
</dbReference>
<evidence type="ECO:0000313" key="1">
    <source>
        <dbReference type="EMBL" id="KAL2497279.1"/>
    </source>
</evidence>
<dbReference type="EMBL" id="JBFOLK010000007">
    <property type="protein sequence ID" value="KAL2497279.1"/>
    <property type="molecule type" value="Genomic_DNA"/>
</dbReference>
<reference evidence="2" key="1">
    <citation type="submission" date="2024-07" db="EMBL/GenBank/DDBJ databases">
        <title>Two chromosome-level genome assemblies of Korean endemic species Abeliophyllum distichum and Forsythia ovata (Oleaceae).</title>
        <authorList>
            <person name="Jang H."/>
        </authorList>
    </citation>
    <scope>NUCLEOTIDE SEQUENCE [LARGE SCALE GENOMIC DNA]</scope>
</reference>
<sequence length="114" mass="12727">MTGAGTVQACAGNPNNLLSPWKLPATKYEIFVIDVAVVYCLGLEENVWKNTLSQTGRPRTETWQTEHNGLLRGPPSLLSYRDSICPLSVYGQQSPKSLAHVDVRETEMDHLRMQ</sequence>
<evidence type="ECO:0000313" key="2">
    <source>
        <dbReference type="Proteomes" id="UP001604336"/>
    </source>
</evidence>